<feature type="domain" description="Capsule synthesis protein CapA" evidence="3">
    <location>
        <begin position="2"/>
        <end position="218"/>
    </location>
</feature>
<dbReference type="InterPro" id="IPR009936">
    <property type="entry name" value="DUF1468"/>
</dbReference>
<dbReference type="InterPro" id="IPR019079">
    <property type="entry name" value="Capsule_synth_CapA"/>
</dbReference>
<dbReference type="AlphaFoldDB" id="A0A1B2EEF0"/>
<dbReference type="SMART" id="SM00854">
    <property type="entry name" value="PGA_cap"/>
    <property type="match status" value="1"/>
</dbReference>
<evidence type="ECO:0000256" key="2">
    <source>
        <dbReference type="SAM" id="Phobius"/>
    </source>
</evidence>
<dbReference type="OrthoDB" id="9810718at2"/>
<sequence length="242" mass="25623">MKIVLAGECMMARPWSRYGHPGFAGVMDRMRAGDVTYAHLETVIGSTAELEGPKSANWTGSYLIAPPSVADELAWAGVDLVSAASNHSFDFGTLGIRSTRAHCEAAGMACAGIGTDLEEARAPVYAEAPDGRVALVALSTGNKAYEVAGQRKGGIAARAGIFALWLLAILAGLATLGLFVTNAIFVVAYMRLEARERWSLVLAMSACTTAFLYLVFERLLHIPWPQTLLGSLAPALQVIPGV</sequence>
<organism evidence="4">
    <name type="scientific">Microvirga ossetica</name>
    <dbReference type="NCBI Taxonomy" id="1882682"/>
    <lineage>
        <taxon>Bacteria</taxon>
        <taxon>Pseudomonadati</taxon>
        <taxon>Pseudomonadota</taxon>
        <taxon>Alphaproteobacteria</taxon>
        <taxon>Hyphomicrobiales</taxon>
        <taxon>Methylobacteriaceae</taxon>
        <taxon>Microvirga</taxon>
    </lineage>
</organism>
<dbReference type="Pfam" id="PF09587">
    <property type="entry name" value="PGA_cap"/>
    <property type="match status" value="1"/>
</dbReference>
<evidence type="ECO:0000256" key="1">
    <source>
        <dbReference type="ARBA" id="ARBA00005662"/>
    </source>
</evidence>
<dbReference type="PANTHER" id="PTHR33393:SF13">
    <property type="entry name" value="PGA BIOSYNTHESIS PROTEIN CAPA"/>
    <property type="match status" value="1"/>
</dbReference>
<keyword evidence="2" id="KW-0472">Membrane</keyword>
<dbReference type="Pfam" id="PF07331">
    <property type="entry name" value="TctB"/>
    <property type="match status" value="1"/>
</dbReference>
<dbReference type="EMBL" id="CP016616">
    <property type="protein sequence ID" value="ANY78307.1"/>
    <property type="molecule type" value="Genomic_DNA"/>
</dbReference>
<dbReference type="PANTHER" id="PTHR33393">
    <property type="entry name" value="POLYGLUTAMINE SYNTHESIS ACCESSORY PROTEIN RV0574C-RELATED"/>
    <property type="match status" value="1"/>
</dbReference>
<feature type="transmembrane region" description="Helical" evidence="2">
    <location>
        <begin position="161"/>
        <end position="192"/>
    </location>
</feature>
<keyword evidence="2" id="KW-1133">Transmembrane helix</keyword>
<evidence type="ECO:0000259" key="3">
    <source>
        <dbReference type="SMART" id="SM00854"/>
    </source>
</evidence>
<accession>A0A1B2EEF0</accession>
<keyword evidence="2" id="KW-0812">Transmembrane</keyword>
<dbReference type="InterPro" id="IPR029052">
    <property type="entry name" value="Metallo-depent_PP-like"/>
</dbReference>
<dbReference type="SUPFAM" id="SSF56300">
    <property type="entry name" value="Metallo-dependent phosphatases"/>
    <property type="match status" value="1"/>
</dbReference>
<gene>
    <name evidence="4" type="ORF">BB934_08710</name>
</gene>
<evidence type="ECO:0000313" key="4">
    <source>
        <dbReference type="EMBL" id="ANY78307.1"/>
    </source>
</evidence>
<dbReference type="KEGG" id="moc:BB934_08710"/>
<comment type="similarity">
    <text evidence="1">Belongs to the CapA family.</text>
</comment>
<dbReference type="RefSeq" id="WP_099509296.1">
    <property type="nucleotide sequence ID" value="NZ_CP016616.1"/>
</dbReference>
<reference evidence="4" key="1">
    <citation type="submission" date="2016-07" db="EMBL/GenBank/DDBJ databases">
        <title>Microvirga ossetica sp. nov. a new species of rhizobia isolated from root nodules of the legume species Vicia alpestris Steven originated from North Ossetia region in the Caucasus.</title>
        <authorList>
            <person name="Safronova V.I."/>
            <person name="Kuznetsova I.G."/>
            <person name="Sazanova A.L."/>
            <person name="Belimov A."/>
            <person name="Andronov E."/>
            <person name="Osledkin Y.S."/>
            <person name="Onishchuk O.P."/>
            <person name="Kurchak O.N."/>
            <person name="Shaposhnikov A.I."/>
            <person name="Willems A."/>
            <person name="Tikhonovich I.A."/>
        </authorList>
    </citation>
    <scope>NUCLEOTIDE SEQUENCE [LARGE SCALE GENOMIC DNA]</scope>
    <source>
        <strain evidence="4">V5/3M</strain>
    </source>
</reference>
<feature type="transmembrane region" description="Helical" evidence="2">
    <location>
        <begin position="198"/>
        <end position="216"/>
    </location>
</feature>
<protein>
    <recommendedName>
        <fullName evidence="3">Capsule synthesis protein CapA domain-containing protein</fullName>
    </recommendedName>
</protein>
<name>A0A1B2EEF0_9HYPH</name>
<proteinExistence type="inferred from homology"/>
<dbReference type="InterPro" id="IPR052169">
    <property type="entry name" value="CW_Biosynth-Accessory"/>
</dbReference>